<reference evidence="1" key="1">
    <citation type="journal article" date="2020" name="Stud. Mycol.">
        <title>101 Dothideomycetes genomes: a test case for predicting lifestyles and emergence of pathogens.</title>
        <authorList>
            <person name="Haridas S."/>
            <person name="Albert R."/>
            <person name="Binder M."/>
            <person name="Bloem J."/>
            <person name="Labutti K."/>
            <person name="Salamov A."/>
            <person name="Andreopoulos B."/>
            <person name="Baker S."/>
            <person name="Barry K."/>
            <person name="Bills G."/>
            <person name="Bluhm B."/>
            <person name="Cannon C."/>
            <person name="Castanera R."/>
            <person name="Culley D."/>
            <person name="Daum C."/>
            <person name="Ezra D."/>
            <person name="Gonzalez J."/>
            <person name="Henrissat B."/>
            <person name="Kuo A."/>
            <person name="Liang C."/>
            <person name="Lipzen A."/>
            <person name="Lutzoni F."/>
            <person name="Magnuson J."/>
            <person name="Mondo S."/>
            <person name="Nolan M."/>
            <person name="Ohm R."/>
            <person name="Pangilinan J."/>
            <person name="Park H.-J."/>
            <person name="Ramirez L."/>
            <person name="Alfaro M."/>
            <person name="Sun H."/>
            <person name="Tritt A."/>
            <person name="Yoshinaga Y."/>
            <person name="Zwiers L.-H."/>
            <person name="Turgeon B."/>
            <person name="Goodwin S."/>
            <person name="Spatafora J."/>
            <person name="Crous P."/>
            <person name="Grigoriev I."/>
        </authorList>
    </citation>
    <scope>NUCLEOTIDE SEQUENCE</scope>
    <source>
        <strain evidence="1">CBS 279.74</strain>
    </source>
</reference>
<name>A0A6G1KFV8_9PLEO</name>
<dbReference type="Proteomes" id="UP000799428">
    <property type="component" value="Unassembled WGS sequence"/>
</dbReference>
<evidence type="ECO:0000313" key="1">
    <source>
        <dbReference type="EMBL" id="KAF2711739.1"/>
    </source>
</evidence>
<evidence type="ECO:0000313" key="2">
    <source>
        <dbReference type="Proteomes" id="UP000799428"/>
    </source>
</evidence>
<gene>
    <name evidence="1" type="ORF">K504DRAFT_428438</name>
</gene>
<sequence>MPQNEKDGLPSYTEALTHSNLTASPFTPSPTRGPQILDELTLVRAQHIRSVIHNSIVPLVEQQASYGIAQTTIALIPSDVPLPAEEEKSEFSFDNSDTKKIEVIGFSSDEIPQIVRLEGKLNRTEFWRPQAVIGELERLLRECLNKSERPNNPTRERFPELEVVVKQVGTQKRTRRTLFGRVQPESVGMVLVRARLEETCLRTVNDFGLYDAMSKQCIIVRVDVRC</sequence>
<dbReference type="OrthoDB" id="3914029at2759"/>
<protein>
    <submittedName>
        <fullName evidence="1">Uncharacterized protein</fullName>
    </submittedName>
</protein>
<dbReference type="AlphaFoldDB" id="A0A6G1KFV8"/>
<proteinExistence type="predicted"/>
<accession>A0A6G1KFV8</accession>
<organism evidence="1 2">
    <name type="scientific">Pleomassaria siparia CBS 279.74</name>
    <dbReference type="NCBI Taxonomy" id="1314801"/>
    <lineage>
        <taxon>Eukaryota</taxon>
        <taxon>Fungi</taxon>
        <taxon>Dikarya</taxon>
        <taxon>Ascomycota</taxon>
        <taxon>Pezizomycotina</taxon>
        <taxon>Dothideomycetes</taxon>
        <taxon>Pleosporomycetidae</taxon>
        <taxon>Pleosporales</taxon>
        <taxon>Pleomassariaceae</taxon>
        <taxon>Pleomassaria</taxon>
    </lineage>
</organism>
<keyword evidence="2" id="KW-1185">Reference proteome</keyword>
<dbReference type="EMBL" id="MU005767">
    <property type="protein sequence ID" value="KAF2711739.1"/>
    <property type="molecule type" value="Genomic_DNA"/>
</dbReference>